<gene>
    <name evidence="2" type="ORF">A2729_00025</name>
</gene>
<dbReference type="STRING" id="1797532.A2729_00025"/>
<dbReference type="EMBL" id="MHIB01000024">
    <property type="protein sequence ID" value="OGY44074.1"/>
    <property type="molecule type" value="Genomic_DNA"/>
</dbReference>
<reference evidence="2 3" key="1">
    <citation type="journal article" date="2016" name="Nat. Commun.">
        <title>Thousands of microbial genomes shed light on interconnected biogeochemical processes in an aquifer system.</title>
        <authorList>
            <person name="Anantharaman K."/>
            <person name="Brown C.T."/>
            <person name="Hug L.A."/>
            <person name="Sharon I."/>
            <person name="Castelle C.J."/>
            <person name="Probst A.J."/>
            <person name="Thomas B.C."/>
            <person name="Singh A."/>
            <person name="Wilkins M.J."/>
            <person name="Karaoz U."/>
            <person name="Brodie E.L."/>
            <person name="Williams K.H."/>
            <person name="Hubbard S.S."/>
            <person name="Banfield J.F."/>
        </authorList>
    </citation>
    <scope>NUCLEOTIDE SEQUENCE [LARGE SCALE GENOMIC DNA]</scope>
</reference>
<name>A0A1G1XVU9_9BACT</name>
<dbReference type="InterPro" id="IPR041633">
    <property type="entry name" value="Polbeta"/>
</dbReference>
<dbReference type="Gene3D" id="3.30.460.10">
    <property type="entry name" value="Beta Polymerase, domain 2"/>
    <property type="match status" value="1"/>
</dbReference>
<comment type="caution">
    <text evidence="2">The sequence shown here is derived from an EMBL/GenBank/DDBJ whole genome shotgun (WGS) entry which is preliminary data.</text>
</comment>
<protein>
    <recommendedName>
        <fullName evidence="1">Polymerase beta nucleotidyltransferase domain-containing protein</fullName>
    </recommendedName>
</protein>
<evidence type="ECO:0000313" key="3">
    <source>
        <dbReference type="Proteomes" id="UP000178930"/>
    </source>
</evidence>
<dbReference type="InterPro" id="IPR043519">
    <property type="entry name" value="NT_sf"/>
</dbReference>
<sequence length="193" mass="22678">MNNNLNVLKLFVDNKDKSFTIKHAAATLNINYRIAYEEIMKLEAEKLINIIKYGNANVCRFNYKYSSKIIEIEEVRKNELFKNKDIKLIYKRIREIKNSFYCLILFGSYANKKNKKSSDIDICLVTDNEQIHKQVSSLIEITPLNIHLQEFNTIQFISMLKSKEFNVGNEIIKNNIVLHGIENFYEMVNNVTQ</sequence>
<accession>A0A1G1XVU9</accession>
<dbReference type="Proteomes" id="UP000178930">
    <property type="component" value="Unassembled WGS sequence"/>
</dbReference>
<evidence type="ECO:0000313" key="2">
    <source>
        <dbReference type="EMBL" id="OGY44074.1"/>
    </source>
</evidence>
<evidence type="ECO:0000259" key="1">
    <source>
        <dbReference type="Pfam" id="PF18765"/>
    </source>
</evidence>
<proteinExistence type="predicted"/>
<organism evidence="2 3">
    <name type="scientific">Candidatus Buchananbacteria bacterium RIFCSPHIGHO2_01_FULL_39_14</name>
    <dbReference type="NCBI Taxonomy" id="1797532"/>
    <lineage>
        <taxon>Bacteria</taxon>
        <taxon>Candidatus Buchananiibacteriota</taxon>
    </lineage>
</organism>
<dbReference type="SUPFAM" id="SSF81301">
    <property type="entry name" value="Nucleotidyltransferase"/>
    <property type="match status" value="1"/>
</dbReference>
<dbReference type="CDD" id="cd05403">
    <property type="entry name" value="NT_KNTase_like"/>
    <property type="match status" value="1"/>
</dbReference>
<feature type="domain" description="Polymerase beta nucleotidyltransferase" evidence="1">
    <location>
        <begin position="101"/>
        <end position="179"/>
    </location>
</feature>
<dbReference type="AlphaFoldDB" id="A0A1G1XVU9"/>
<dbReference type="Pfam" id="PF18765">
    <property type="entry name" value="Polbeta"/>
    <property type="match status" value="1"/>
</dbReference>